<accession>A0ABR0LCV5</accession>
<protein>
    <submittedName>
        <fullName evidence="1">Uncharacterized protein</fullName>
    </submittedName>
</protein>
<organism evidence="1 2">
    <name type="scientific">Rachicladosporium monterosium</name>
    <dbReference type="NCBI Taxonomy" id="1507873"/>
    <lineage>
        <taxon>Eukaryota</taxon>
        <taxon>Fungi</taxon>
        <taxon>Dikarya</taxon>
        <taxon>Ascomycota</taxon>
        <taxon>Pezizomycotina</taxon>
        <taxon>Dothideomycetes</taxon>
        <taxon>Dothideomycetidae</taxon>
        <taxon>Cladosporiales</taxon>
        <taxon>Cladosporiaceae</taxon>
        <taxon>Rachicladosporium</taxon>
    </lineage>
</organism>
<sequence length="77" mass="8886">MPYGDLRDRSLRSTVERKCRVYERPPWTWINGINVEKDIGIGHNRSKFAKISDSEEPDVSESSLPLPVGFIVTRQRV</sequence>
<evidence type="ECO:0000313" key="1">
    <source>
        <dbReference type="EMBL" id="KAK5146959.1"/>
    </source>
</evidence>
<reference evidence="1 2" key="1">
    <citation type="submission" date="2023-08" db="EMBL/GenBank/DDBJ databases">
        <title>Black Yeasts Isolated from many extreme environments.</title>
        <authorList>
            <person name="Coleine C."/>
            <person name="Stajich J.E."/>
            <person name="Selbmann L."/>
        </authorList>
    </citation>
    <scope>NUCLEOTIDE SEQUENCE [LARGE SCALE GENOMIC DNA]</scope>
    <source>
        <strain evidence="1 2">CCFEE 5386</strain>
    </source>
</reference>
<evidence type="ECO:0000313" key="2">
    <source>
        <dbReference type="Proteomes" id="UP001308179"/>
    </source>
</evidence>
<dbReference type="Proteomes" id="UP001308179">
    <property type="component" value="Unassembled WGS sequence"/>
</dbReference>
<name>A0ABR0LCV5_9PEZI</name>
<dbReference type="EMBL" id="JAVRRR010000061">
    <property type="protein sequence ID" value="KAK5146959.1"/>
    <property type="molecule type" value="Genomic_DNA"/>
</dbReference>
<proteinExistence type="predicted"/>
<keyword evidence="2" id="KW-1185">Reference proteome</keyword>
<comment type="caution">
    <text evidence="1">The sequence shown here is derived from an EMBL/GenBank/DDBJ whole genome shotgun (WGS) entry which is preliminary data.</text>
</comment>
<gene>
    <name evidence="1" type="ORF">LTR32_001529</name>
</gene>